<evidence type="ECO:0000259" key="2">
    <source>
        <dbReference type="Pfam" id="PF00857"/>
    </source>
</evidence>
<gene>
    <name evidence="3" type="ORF">CYQ91_23590</name>
</gene>
<dbReference type="Proteomes" id="UP000283878">
    <property type="component" value="Unassembled WGS sequence"/>
</dbReference>
<dbReference type="PANTHER" id="PTHR43540">
    <property type="entry name" value="PEROXYUREIDOACRYLATE/UREIDOACRYLATE AMIDOHYDROLASE-RELATED"/>
    <property type="match status" value="1"/>
</dbReference>
<dbReference type="Pfam" id="PF00857">
    <property type="entry name" value="Isochorismatase"/>
    <property type="match status" value="1"/>
</dbReference>
<organism evidence="3 4">
    <name type="scientific">Vibrio diabolicus</name>
    <dbReference type="NCBI Taxonomy" id="50719"/>
    <lineage>
        <taxon>Bacteria</taxon>
        <taxon>Pseudomonadati</taxon>
        <taxon>Pseudomonadota</taxon>
        <taxon>Gammaproteobacteria</taxon>
        <taxon>Vibrionales</taxon>
        <taxon>Vibrionaceae</taxon>
        <taxon>Vibrio</taxon>
        <taxon>Vibrio diabolicus subgroup</taxon>
    </lineage>
</organism>
<dbReference type="RefSeq" id="WP_124009198.1">
    <property type="nucleotide sequence ID" value="NZ_PKPZ01000033.1"/>
</dbReference>
<feature type="domain" description="Isochorismatase-like" evidence="2">
    <location>
        <begin position="5"/>
        <end position="147"/>
    </location>
</feature>
<dbReference type="Gene3D" id="3.40.50.850">
    <property type="entry name" value="Isochorismatase-like"/>
    <property type="match status" value="1"/>
</dbReference>
<dbReference type="AlphaFoldDB" id="A0AAX1XG64"/>
<dbReference type="PANTHER" id="PTHR43540:SF1">
    <property type="entry name" value="ISOCHORISMATASE HYDROLASE"/>
    <property type="match status" value="1"/>
</dbReference>
<evidence type="ECO:0000313" key="3">
    <source>
        <dbReference type="EMBL" id="RPB32478.1"/>
    </source>
</evidence>
<dbReference type="InterPro" id="IPR036380">
    <property type="entry name" value="Isochorismatase-like_sf"/>
</dbReference>
<dbReference type="SUPFAM" id="SSF52499">
    <property type="entry name" value="Isochorismatase-like hydrolases"/>
    <property type="match status" value="1"/>
</dbReference>
<reference evidence="3 4" key="1">
    <citation type="journal article" date="2018" name="AMB Express">
        <title>Occurrence and significance of pathogenicity and fitness islands in environmental vibrios.</title>
        <authorList>
            <person name="Klein S."/>
            <person name="Pipes S."/>
            <person name="Lovell C.R."/>
        </authorList>
    </citation>
    <scope>NUCLEOTIDE SEQUENCE [LARGE SCALE GENOMIC DNA]</scope>
    <source>
        <strain evidence="3 4">JBS-8-11-1</strain>
    </source>
</reference>
<dbReference type="InterPro" id="IPR050272">
    <property type="entry name" value="Isochorismatase-like_hydrls"/>
</dbReference>
<sequence length="182" mass="20011">MSKGLLLIDIQNDYFLGGAMELEGMEDAARNCARLLSYFREQELPVFHIQHIATREGATFFIPNTFGCKIHELVEPMENEPVIVKNYPSSFRETNLNELLNSQGVDELVICGAMTHMCIDTTTRAAFDLGYKCTVISDGCATKSLEFDGKQVLASDVQAAYMAALSVLFAQVVSTNALVASL</sequence>
<dbReference type="InterPro" id="IPR000868">
    <property type="entry name" value="Isochorismatase-like_dom"/>
</dbReference>
<evidence type="ECO:0000256" key="1">
    <source>
        <dbReference type="ARBA" id="ARBA00022801"/>
    </source>
</evidence>
<name>A0AAX1XG64_9VIBR</name>
<dbReference type="GO" id="GO:0016787">
    <property type="term" value="F:hydrolase activity"/>
    <property type="evidence" value="ECO:0007669"/>
    <property type="project" value="UniProtKB-KW"/>
</dbReference>
<proteinExistence type="predicted"/>
<evidence type="ECO:0000313" key="4">
    <source>
        <dbReference type="Proteomes" id="UP000283878"/>
    </source>
</evidence>
<comment type="caution">
    <text evidence="3">The sequence shown here is derived from an EMBL/GenBank/DDBJ whole genome shotgun (WGS) entry which is preliminary data.</text>
</comment>
<accession>A0AAX1XG64</accession>
<protein>
    <submittedName>
        <fullName evidence="3">Cysteine hydrolase</fullName>
    </submittedName>
</protein>
<dbReference type="CDD" id="cd01014">
    <property type="entry name" value="nicotinamidase_related"/>
    <property type="match status" value="1"/>
</dbReference>
<keyword evidence="1 3" id="KW-0378">Hydrolase</keyword>
<dbReference type="EMBL" id="PKPZ01000033">
    <property type="protein sequence ID" value="RPB32478.1"/>
    <property type="molecule type" value="Genomic_DNA"/>
</dbReference>